<dbReference type="Pfam" id="PF00072">
    <property type="entry name" value="Response_reg"/>
    <property type="match status" value="1"/>
</dbReference>
<dbReference type="PANTHER" id="PTHR42872:SF3">
    <property type="entry name" value="PROTEIN-GLUTAMATE METHYLESTERASE_PROTEIN-GLUTAMINE GLUTAMINASE 1"/>
    <property type="match status" value="1"/>
</dbReference>
<dbReference type="InterPro" id="IPR035909">
    <property type="entry name" value="CheB_C"/>
</dbReference>
<dbReference type="Pfam" id="PF01339">
    <property type="entry name" value="CheB_methylest"/>
    <property type="match status" value="1"/>
</dbReference>
<dbReference type="AlphaFoldDB" id="A0A0M2R934"/>
<dbReference type="CDD" id="cd16432">
    <property type="entry name" value="CheB_Rec"/>
    <property type="match status" value="1"/>
</dbReference>
<dbReference type="GO" id="GO:0006935">
    <property type="term" value="P:chemotaxis"/>
    <property type="evidence" value="ECO:0007669"/>
    <property type="project" value="UniProtKB-UniRule"/>
</dbReference>
<feature type="active site" evidence="5 6">
    <location>
        <position position="208"/>
    </location>
</feature>
<dbReference type="NCBIfam" id="NF001965">
    <property type="entry name" value="PRK00742.1"/>
    <property type="match status" value="1"/>
</dbReference>
<dbReference type="GO" id="GO:0050568">
    <property type="term" value="F:protein-glutamine glutaminase activity"/>
    <property type="evidence" value="ECO:0007669"/>
    <property type="project" value="UniProtKB-UniRule"/>
</dbReference>
<dbReference type="CDD" id="cd17541">
    <property type="entry name" value="REC_CheB-like"/>
    <property type="match status" value="1"/>
</dbReference>
<dbReference type="InterPro" id="IPR001789">
    <property type="entry name" value="Sig_transdc_resp-reg_receiver"/>
</dbReference>
<comment type="catalytic activity">
    <reaction evidence="5">
        <text>L-glutaminyl-[protein] + H2O = L-glutamyl-[protein] + NH4(+)</text>
        <dbReference type="Rhea" id="RHEA:16441"/>
        <dbReference type="Rhea" id="RHEA-COMP:10207"/>
        <dbReference type="Rhea" id="RHEA-COMP:10208"/>
        <dbReference type="ChEBI" id="CHEBI:15377"/>
        <dbReference type="ChEBI" id="CHEBI:28938"/>
        <dbReference type="ChEBI" id="CHEBI:29973"/>
        <dbReference type="ChEBI" id="CHEBI:30011"/>
        <dbReference type="EC" id="3.5.1.44"/>
    </reaction>
</comment>
<proteinExistence type="inferred from homology"/>
<evidence type="ECO:0000256" key="7">
    <source>
        <dbReference type="PROSITE-ProRule" id="PRU00169"/>
    </source>
</evidence>
<evidence type="ECO:0000256" key="3">
    <source>
        <dbReference type="ARBA" id="ARBA00022801"/>
    </source>
</evidence>
<comment type="subcellular location">
    <subcellularLocation>
        <location evidence="5">Cytoplasm</location>
    </subcellularLocation>
</comment>
<dbReference type="GO" id="GO:0000156">
    <property type="term" value="F:phosphorelay response regulator activity"/>
    <property type="evidence" value="ECO:0007669"/>
    <property type="project" value="InterPro"/>
</dbReference>
<feature type="region of interest" description="Disordered" evidence="8">
    <location>
        <begin position="152"/>
        <end position="176"/>
    </location>
</feature>
<keyword evidence="2 5" id="KW-0145">Chemotaxis</keyword>
<evidence type="ECO:0000256" key="4">
    <source>
        <dbReference type="ARBA" id="ARBA00048267"/>
    </source>
</evidence>
<dbReference type="SUPFAM" id="SSF52738">
    <property type="entry name" value="Methylesterase CheB, C-terminal domain"/>
    <property type="match status" value="1"/>
</dbReference>
<comment type="domain">
    <text evidence="5">Contains a C-terminal catalytic domain, and an N-terminal region which modulates catalytic activity.</text>
</comment>
<keyword evidence="5 7" id="KW-0597">Phosphoprotein</keyword>
<reference evidence="11 12" key="1">
    <citation type="submission" date="2015-03" db="EMBL/GenBank/DDBJ databases">
        <title>Genome sequence of Kiloniella sp. P1-1, isolated from the gut microflora of Pacific white shrimp, Penaeus vannamei.</title>
        <authorList>
            <person name="Shao Z."/>
            <person name="Wang L."/>
            <person name="Li X."/>
        </authorList>
    </citation>
    <scope>NUCLEOTIDE SEQUENCE [LARGE SCALE GENOMIC DNA]</scope>
    <source>
        <strain evidence="11 12">P1-1</strain>
    </source>
</reference>
<dbReference type="EC" id="3.5.1.44" evidence="5"/>
<dbReference type="PROSITE" id="PS50110">
    <property type="entry name" value="RESPONSE_REGULATORY"/>
    <property type="match status" value="1"/>
</dbReference>
<dbReference type="PATRIC" id="fig|1549748.8.peg.767"/>
<feature type="modified residue" description="4-aspartylphosphate" evidence="5 7">
    <location>
        <position position="68"/>
    </location>
</feature>
<dbReference type="PROSITE" id="PS50122">
    <property type="entry name" value="CHEB"/>
    <property type="match status" value="1"/>
</dbReference>
<dbReference type="PIRSF" id="PIRSF000876">
    <property type="entry name" value="RR_chemtxs_CheB"/>
    <property type="match status" value="1"/>
</dbReference>
<dbReference type="Proteomes" id="UP000034491">
    <property type="component" value="Unassembled WGS sequence"/>
</dbReference>
<evidence type="ECO:0000256" key="1">
    <source>
        <dbReference type="ARBA" id="ARBA00022490"/>
    </source>
</evidence>
<feature type="active site" evidence="5 6">
    <location>
        <position position="234"/>
    </location>
</feature>
<gene>
    <name evidence="5" type="primary">cheB</name>
    <name evidence="11" type="ORF">WH95_12900</name>
</gene>
<dbReference type="InterPro" id="IPR008248">
    <property type="entry name" value="CheB-like"/>
</dbReference>
<feature type="domain" description="CheB-type methylesterase" evidence="10">
    <location>
        <begin position="196"/>
        <end position="388"/>
    </location>
</feature>
<comment type="function">
    <text evidence="5">Involved in chemotaxis. Part of a chemotaxis signal transduction system that modulates chemotaxis in response to various stimuli. Catalyzes the demethylation of specific methylglutamate residues introduced into the chemoreceptors (methyl-accepting chemotaxis proteins or MCP) by CheR. Also mediates the irreversible deamidation of specific glutamine residues to glutamic acid.</text>
</comment>
<dbReference type="GO" id="GO:0005737">
    <property type="term" value="C:cytoplasm"/>
    <property type="evidence" value="ECO:0007669"/>
    <property type="project" value="UniProtKB-SubCell"/>
</dbReference>
<dbReference type="InterPro" id="IPR000673">
    <property type="entry name" value="Sig_transdc_resp-reg_Me-estase"/>
</dbReference>
<evidence type="ECO:0000256" key="8">
    <source>
        <dbReference type="SAM" id="MobiDB-lite"/>
    </source>
</evidence>
<feature type="compositionally biased region" description="Polar residues" evidence="8">
    <location>
        <begin position="161"/>
        <end position="170"/>
    </location>
</feature>
<feature type="domain" description="Response regulatory" evidence="9">
    <location>
        <begin position="17"/>
        <end position="135"/>
    </location>
</feature>
<dbReference type="PANTHER" id="PTHR42872">
    <property type="entry name" value="PROTEIN-GLUTAMATE METHYLESTERASE/PROTEIN-GLUTAMINE GLUTAMINASE"/>
    <property type="match status" value="1"/>
</dbReference>
<dbReference type="EC" id="3.1.1.61" evidence="5"/>
<dbReference type="GO" id="GO:0008984">
    <property type="term" value="F:protein-glutamate methylesterase activity"/>
    <property type="evidence" value="ECO:0007669"/>
    <property type="project" value="UniProtKB-UniRule"/>
</dbReference>
<dbReference type="SMART" id="SM00448">
    <property type="entry name" value="REC"/>
    <property type="match status" value="1"/>
</dbReference>
<dbReference type="Gene3D" id="3.40.50.2300">
    <property type="match status" value="1"/>
</dbReference>
<feature type="active site" evidence="5 6">
    <location>
        <position position="330"/>
    </location>
</feature>
<protein>
    <recommendedName>
        <fullName evidence="5">Protein-glutamate methylesterase/protein-glutamine glutaminase</fullName>
        <ecNumber evidence="5">3.1.1.61</ecNumber>
        <ecNumber evidence="5">3.5.1.44</ecNumber>
    </recommendedName>
</protein>
<evidence type="ECO:0000256" key="2">
    <source>
        <dbReference type="ARBA" id="ARBA00022500"/>
    </source>
</evidence>
<comment type="caution">
    <text evidence="11">The sequence shown here is derived from an EMBL/GenBank/DDBJ whole genome shotgun (WGS) entry which is preliminary data.</text>
</comment>
<organism evidence="11 12">
    <name type="scientific">Kiloniella litopenaei</name>
    <dbReference type="NCBI Taxonomy" id="1549748"/>
    <lineage>
        <taxon>Bacteria</taxon>
        <taxon>Pseudomonadati</taxon>
        <taxon>Pseudomonadota</taxon>
        <taxon>Alphaproteobacteria</taxon>
        <taxon>Rhodospirillales</taxon>
        <taxon>Kiloniellaceae</taxon>
        <taxon>Kiloniella</taxon>
    </lineage>
</organism>
<dbReference type="InterPro" id="IPR011006">
    <property type="entry name" value="CheY-like_superfamily"/>
</dbReference>
<evidence type="ECO:0000313" key="11">
    <source>
        <dbReference type="EMBL" id="KKJ76480.1"/>
    </source>
</evidence>
<evidence type="ECO:0000256" key="6">
    <source>
        <dbReference type="PROSITE-ProRule" id="PRU00050"/>
    </source>
</evidence>
<evidence type="ECO:0000313" key="12">
    <source>
        <dbReference type="Proteomes" id="UP000034491"/>
    </source>
</evidence>
<dbReference type="STRING" id="1549748.WH95_12900"/>
<keyword evidence="12" id="KW-1185">Reference proteome</keyword>
<accession>A0A0M2R934</accession>
<evidence type="ECO:0000259" key="9">
    <source>
        <dbReference type="PROSITE" id="PS50110"/>
    </source>
</evidence>
<dbReference type="SUPFAM" id="SSF52172">
    <property type="entry name" value="CheY-like"/>
    <property type="match status" value="1"/>
</dbReference>
<comment type="PTM">
    <text evidence="5">Phosphorylated by CheA. Phosphorylation of the N-terminal regulatory domain activates the methylesterase activity.</text>
</comment>
<name>A0A0M2R934_9PROT</name>
<comment type="catalytic activity">
    <reaction evidence="4 5">
        <text>[protein]-L-glutamate 5-O-methyl ester + H2O = L-glutamyl-[protein] + methanol + H(+)</text>
        <dbReference type="Rhea" id="RHEA:23236"/>
        <dbReference type="Rhea" id="RHEA-COMP:10208"/>
        <dbReference type="Rhea" id="RHEA-COMP:10311"/>
        <dbReference type="ChEBI" id="CHEBI:15377"/>
        <dbReference type="ChEBI" id="CHEBI:15378"/>
        <dbReference type="ChEBI" id="CHEBI:17790"/>
        <dbReference type="ChEBI" id="CHEBI:29973"/>
        <dbReference type="ChEBI" id="CHEBI:82795"/>
        <dbReference type="EC" id="3.1.1.61"/>
    </reaction>
</comment>
<keyword evidence="1 5" id="KW-0963">Cytoplasm</keyword>
<keyword evidence="3 5" id="KW-0378">Hydrolase</keyword>
<evidence type="ECO:0000256" key="5">
    <source>
        <dbReference type="HAMAP-Rule" id="MF_00099"/>
    </source>
</evidence>
<dbReference type="EMBL" id="LANI01000019">
    <property type="protein sequence ID" value="KKJ76480.1"/>
    <property type="molecule type" value="Genomic_DNA"/>
</dbReference>
<dbReference type="HAMAP" id="MF_00099">
    <property type="entry name" value="CheB_chemtxs"/>
    <property type="match status" value="1"/>
</dbReference>
<comment type="similarity">
    <text evidence="5">Belongs to the CheB family.</text>
</comment>
<sequence length="390" mass="41286">MNTSSTQNSGKSENAYRIMVVDDSAVIRGLLTRILESDPHVCVVESVSNGEIAVKRLENHNIDVVVLDIEMPVMDGLTALPKLLQVKPDVQIIMASTLTRKNAEISLKAMRLGAADYIPKPTSSGELTKASDFKYELVEKVKALGQVARTGQKAPLPSATKGEQATTSGSAVKPKTEAAVSSSLYPSKSITLRKDTITKPDILAIGSSTGGPQALFDVLGNLGTITQPVVITQHMPATFTALLAEHIARVSSMPSKEGEDGEVLKGGHIYLAPGGYHMVFEKQGVNTVIRLNQEPPENFCRPAVDPMLRSLSKIYGSRLLVLILTGMGSDGLRGSEVVTAAGGSVIAQDEQTSVVWGMPGAVATAGLCSAVLPIKEMASNVRQLVMRSAA</sequence>
<evidence type="ECO:0000259" key="10">
    <source>
        <dbReference type="PROSITE" id="PS50122"/>
    </source>
</evidence>
<dbReference type="Gene3D" id="3.40.50.180">
    <property type="entry name" value="Methylesterase CheB, C-terminal domain"/>
    <property type="match status" value="1"/>
</dbReference>